<accession>A0ABZ2GPC4</accession>
<sequence>MKFNNKTEVREALESIWRGRQEADFGRVVVEYLSLHLDAKHIPVSEFFKIAHNVNISAPDVILNIVNFFSGAHINLLDAGFEYIEKDDIEDLDSDQVRAAYDGKINPLTGQHDEDVAKKIFMYFLPSDVAKIALRSSE</sequence>
<keyword evidence="2" id="KW-1185">Reference proteome</keyword>
<proteinExistence type="predicted"/>
<dbReference type="Proteomes" id="UP001373909">
    <property type="component" value="Chromosome"/>
</dbReference>
<protein>
    <submittedName>
        <fullName evidence="1">Uncharacterized protein</fullName>
    </submittedName>
</protein>
<evidence type="ECO:0000313" key="1">
    <source>
        <dbReference type="EMBL" id="WWO46960.1"/>
    </source>
</evidence>
<organism evidence="1 2">
    <name type="scientific">Janthinobacterium aestuarii</name>
    <dbReference type="NCBI Taxonomy" id="2985511"/>
    <lineage>
        <taxon>Bacteria</taxon>
        <taxon>Pseudomonadati</taxon>
        <taxon>Pseudomonadota</taxon>
        <taxon>Betaproteobacteria</taxon>
        <taxon>Burkholderiales</taxon>
        <taxon>Oxalobacteraceae</taxon>
        <taxon>Janthinobacterium</taxon>
    </lineage>
</organism>
<name>A0ABZ2GPC4_9BURK</name>
<reference evidence="1 2" key="1">
    <citation type="submission" date="2024-01" db="EMBL/GenBank/DDBJ databases">
        <title>Draft genome sequences of nine bacterial species from freshwater ponds near Washington, DC.</title>
        <authorList>
            <person name="Pavloudi C."/>
            <person name="Oliver L."/>
            <person name="Slattery K."/>
            <person name="Lissner G."/>
            <person name="Saw J.H."/>
        </authorList>
    </citation>
    <scope>NUCLEOTIDE SEQUENCE [LARGE SCALE GENOMIC DNA]</scope>
    <source>
        <strain evidence="2">TB1-E2</strain>
    </source>
</reference>
<gene>
    <name evidence="1" type="ORF">OPV09_02230</name>
</gene>
<dbReference type="EMBL" id="CP142523">
    <property type="protein sequence ID" value="WWO46960.1"/>
    <property type="molecule type" value="Genomic_DNA"/>
</dbReference>
<dbReference type="RefSeq" id="WP_128140947.1">
    <property type="nucleotide sequence ID" value="NZ_CP142523.1"/>
</dbReference>
<evidence type="ECO:0000313" key="2">
    <source>
        <dbReference type="Proteomes" id="UP001373909"/>
    </source>
</evidence>